<feature type="compositionally biased region" description="Basic residues" evidence="1">
    <location>
        <begin position="405"/>
        <end position="421"/>
    </location>
</feature>
<protein>
    <submittedName>
        <fullName evidence="2">Uncharacterized protein</fullName>
    </submittedName>
</protein>
<dbReference type="PANTHER" id="PTHR32010">
    <property type="entry name" value="PHOTOSYSTEM II STABILITY/ASSEMBLY FACTOR HCF136, CHLOROPLASTIC"/>
    <property type="match status" value="1"/>
</dbReference>
<evidence type="ECO:0000256" key="1">
    <source>
        <dbReference type="SAM" id="MobiDB-lite"/>
    </source>
</evidence>
<feature type="region of interest" description="Disordered" evidence="1">
    <location>
        <begin position="301"/>
        <end position="320"/>
    </location>
</feature>
<reference evidence="2 3" key="1">
    <citation type="journal article" date="2021" name="Plant Biotechnol. J.">
        <title>Multi-omics assisted identification of the key and species-specific regulatory components of drought-tolerant mechanisms in Gossypium stocksii.</title>
        <authorList>
            <person name="Yu D."/>
            <person name="Ke L."/>
            <person name="Zhang D."/>
            <person name="Wu Y."/>
            <person name="Sun Y."/>
            <person name="Mei J."/>
            <person name="Sun J."/>
            <person name="Sun Y."/>
        </authorList>
    </citation>
    <scope>NUCLEOTIDE SEQUENCE [LARGE SCALE GENOMIC DNA]</scope>
    <source>
        <strain evidence="3">cv. E1</strain>
        <tissue evidence="2">Leaf</tissue>
    </source>
</reference>
<sequence>MPCALPQTHLDNQKVSEVGQTNWSKNCLQLNGSRRSSEVSGISPFNLRNIDQRCAVATFPTLESDGQWRIFDLPMQCLDHTNHLRSGNQVNMNDLHLVSSSSVNSFMVDRWKTQKGPQPSVTYPAKPSRGRSFSGSNVQHQFRNKTFAESINGAVTSSGSPNISTSDVDEVDITGSVVPTQVQKCPREHHINNSEIGSEDQELSWCQGAIERKHFSHMGFLDGLHEKDFSDMHNSLALDSVSVGSNSEDSTSAGHIVKPFNDIHEISQSELPGSGTKKDSYLQKSLCSTIETHEYMGESKHGLARSSLGGRTVASGKRGKKFKCIPGSPSTCKPGTMGSLHGRMITENSHSVWQRVQKNPVEKCRTELKKTGLICSEFDVSLKDAPVLKRNPNATNVTNLSITNGKRKPKSMVPRKFKRKVTPGSKQENNSFSRKECHPNKVDCPRLGTMKTESVSNFQAGPSSTEPCDTVCGTGLGLNNLCVENQDKLLQKSFVPLDQLNLLEEQTPVHLPHLMVNGFAQIEKGISLAENGKQSHTLGSVMQKWIPIRIKDRGLKTSSKSANLSLEHANGPDAEDWTSKNTFEENITSSSENLSSSVNAGTLCRTGKDPGYGISFLENGNNIKKLRNLDACVNEDENKHNGADYLIDETREQDLSV</sequence>
<dbReference type="Proteomes" id="UP000828251">
    <property type="component" value="Unassembled WGS sequence"/>
</dbReference>
<dbReference type="AlphaFoldDB" id="A0A9D3U891"/>
<feature type="region of interest" description="Disordered" evidence="1">
    <location>
        <begin position="398"/>
        <end position="437"/>
    </location>
</feature>
<organism evidence="2 3">
    <name type="scientific">Gossypium stocksii</name>
    <dbReference type="NCBI Taxonomy" id="47602"/>
    <lineage>
        <taxon>Eukaryota</taxon>
        <taxon>Viridiplantae</taxon>
        <taxon>Streptophyta</taxon>
        <taxon>Embryophyta</taxon>
        <taxon>Tracheophyta</taxon>
        <taxon>Spermatophyta</taxon>
        <taxon>Magnoliopsida</taxon>
        <taxon>eudicotyledons</taxon>
        <taxon>Gunneridae</taxon>
        <taxon>Pentapetalae</taxon>
        <taxon>rosids</taxon>
        <taxon>malvids</taxon>
        <taxon>Malvales</taxon>
        <taxon>Malvaceae</taxon>
        <taxon>Malvoideae</taxon>
        <taxon>Gossypium</taxon>
    </lineage>
</organism>
<dbReference type="EMBL" id="JAIQCV010000013">
    <property type="protein sequence ID" value="KAH1031772.1"/>
    <property type="molecule type" value="Genomic_DNA"/>
</dbReference>
<feature type="region of interest" description="Disordered" evidence="1">
    <location>
        <begin position="114"/>
        <end position="138"/>
    </location>
</feature>
<comment type="caution">
    <text evidence="2">The sequence shown here is derived from an EMBL/GenBank/DDBJ whole genome shotgun (WGS) entry which is preliminary data.</text>
</comment>
<name>A0A9D3U891_9ROSI</name>
<keyword evidence="3" id="KW-1185">Reference proteome</keyword>
<proteinExistence type="predicted"/>
<dbReference type="OrthoDB" id="1920576at2759"/>
<evidence type="ECO:0000313" key="3">
    <source>
        <dbReference type="Proteomes" id="UP000828251"/>
    </source>
</evidence>
<evidence type="ECO:0000313" key="2">
    <source>
        <dbReference type="EMBL" id="KAH1031772.1"/>
    </source>
</evidence>
<accession>A0A9D3U891</accession>
<dbReference type="PANTHER" id="PTHR32010:SF18">
    <property type="entry name" value="DUF789 FAMILY PROTEIN"/>
    <property type="match status" value="1"/>
</dbReference>
<gene>
    <name evidence="2" type="ORF">J1N35_043946</name>
</gene>